<gene>
    <name evidence="1" type="ORF">M413DRAFT_446999</name>
</gene>
<proteinExistence type="predicted"/>
<name>A0A0C2XPD6_HEBCY</name>
<organism evidence="1 2">
    <name type="scientific">Hebeloma cylindrosporum</name>
    <dbReference type="NCBI Taxonomy" id="76867"/>
    <lineage>
        <taxon>Eukaryota</taxon>
        <taxon>Fungi</taxon>
        <taxon>Dikarya</taxon>
        <taxon>Basidiomycota</taxon>
        <taxon>Agaricomycotina</taxon>
        <taxon>Agaricomycetes</taxon>
        <taxon>Agaricomycetidae</taxon>
        <taxon>Agaricales</taxon>
        <taxon>Agaricineae</taxon>
        <taxon>Hymenogastraceae</taxon>
        <taxon>Hebeloma</taxon>
    </lineage>
</organism>
<sequence length="53" mass="5685">MLHSTVLSVRCGCEFSGHSASGGTKLWSGANVTYLKKLRQVVPGQKSYVQAES</sequence>
<evidence type="ECO:0000313" key="1">
    <source>
        <dbReference type="EMBL" id="KIM39503.1"/>
    </source>
</evidence>
<evidence type="ECO:0000313" key="2">
    <source>
        <dbReference type="Proteomes" id="UP000053424"/>
    </source>
</evidence>
<accession>A0A0C2XPD6</accession>
<reference evidence="1 2" key="1">
    <citation type="submission" date="2014-04" db="EMBL/GenBank/DDBJ databases">
        <authorList>
            <consortium name="DOE Joint Genome Institute"/>
            <person name="Kuo A."/>
            <person name="Gay G."/>
            <person name="Dore J."/>
            <person name="Kohler A."/>
            <person name="Nagy L.G."/>
            <person name="Floudas D."/>
            <person name="Copeland A."/>
            <person name="Barry K.W."/>
            <person name="Cichocki N."/>
            <person name="Veneault-Fourrey C."/>
            <person name="LaButti K."/>
            <person name="Lindquist E.A."/>
            <person name="Lipzen A."/>
            <person name="Lundell T."/>
            <person name="Morin E."/>
            <person name="Murat C."/>
            <person name="Sun H."/>
            <person name="Tunlid A."/>
            <person name="Henrissat B."/>
            <person name="Grigoriev I.V."/>
            <person name="Hibbett D.S."/>
            <person name="Martin F."/>
            <person name="Nordberg H.P."/>
            <person name="Cantor M.N."/>
            <person name="Hua S.X."/>
        </authorList>
    </citation>
    <scope>NUCLEOTIDE SEQUENCE [LARGE SCALE GENOMIC DNA]</scope>
    <source>
        <strain evidence="2">h7</strain>
    </source>
</reference>
<dbReference type="Proteomes" id="UP000053424">
    <property type="component" value="Unassembled WGS sequence"/>
</dbReference>
<keyword evidence="2" id="KW-1185">Reference proteome</keyword>
<reference evidence="2" key="2">
    <citation type="submission" date="2015-01" db="EMBL/GenBank/DDBJ databases">
        <title>Evolutionary Origins and Diversification of the Mycorrhizal Mutualists.</title>
        <authorList>
            <consortium name="DOE Joint Genome Institute"/>
            <consortium name="Mycorrhizal Genomics Consortium"/>
            <person name="Kohler A."/>
            <person name="Kuo A."/>
            <person name="Nagy L.G."/>
            <person name="Floudas D."/>
            <person name="Copeland A."/>
            <person name="Barry K.W."/>
            <person name="Cichocki N."/>
            <person name="Veneault-Fourrey C."/>
            <person name="LaButti K."/>
            <person name="Lindquist E.A."/>
            <person name="Lipzen A."/>
            <person name="Lundell T."/>
            <person name="Morin E."/>
            <person name="Murat C."/>
            <person name="Riley R."/>
            <person name="Ohm R."/>
            <person name="Sun H."/>
            <person name="Tunlid A."/>
            <person name="Henrissat B."/>
            <person name="Grigoriev I.V."/>
            <person name="Hibbett D.S."/>
            <person name="Martin F."/>
        </authorList>
    </citation>
    <scope>NUCLEOTIDE SEQUENCE [LARGE SCALE GENOMIC DNA]</scope>
    <source>
        <strain evidence="2">h7</strain>
    </source>
</reference>
<dbReference type="HOGENOM" id="CLU_3068902_0_0_1"/>
<dbReference type="EMBL" id="KN831785">
    <property type="protein sequence ID" value="KIM39503.1"/>
    <property type="molecule type" value="Genomic_DNA"/>
</dbReference>
<protein>
    <submittedName>
        <fullName evidence="1">Uncharacterized protein</fullName>
    </submittedName>
</protein>
<dbReference type="AlphaFoldDB" id="A0A0C2XPD6"/>